<dbReference type="Gene3D" id="3.90.550.10">
    <property type="entry name" value="Spore Coat Polysaccharide Biosynthesis Protein SpsA, Chain A"/>
    <property type="match status" value="1"/>
</dbReference>
<gene>
    <name evidence="2" type="ORF">DYBT9623_01274</name>
</gene>
<dbReference type="InterPro" id="IPR001173">
    <property type="entry name" value="Glyco_trans_2-like"/>
</dbReference>
<organism evidence="2 3">
    <name type="scientific">Dyadobacter linearis</name>
    <dbReference type="NCBI Taxonomy" id="2823330"/>
    <lineage>
        <taxon>Bacteria</taxon>
        <taxon>Pseudomonadati</taxon>
        <taxon>Bacteroidota</taxon>
        <taxon>Cytophagia</taxon>
        <taxon>Cytophagales</taxon>
        <taxon>Spirosomataceae</taxon>
        <taxon>Dyadobacter</taxon>
    </lineage>
</organism>
<dbReference type="Pfam" id="PF00535">
    <property type="entry name" value="Glycos_transf_2"/>
    <property type="match status" value="1"/>
</dbReference>
<dbReference type="PANTHER" id="PTHR22916">
    <property type="entry name" value="GLYCOSYLTRANSFERASE"/>
    <property type="match status" value="1"/>
</dbReference>
<dbReference type="Proteomes" id="UP000679725">
    <property type="component" value="Unassembled WGS sequence"/>
</dbReference>
<accession>A0ABM8UMA1</accession>
<protein>
    <recommendedName>
        <fullName evidence="1">Glycosyltransferase 2-like domain-containing protein</fullName>
    </recommendedName>
</protein>
<feature type="domain" description="Glycosyltransferase 2-like" evidence="1">
    <location>
        <begin position="5"/>
        <end position="153"/>
    </location>
</feature>
<dbReference type="EMBL" id="CAJRAU010000002">
    <property type="protein sequence ID" value="CAG5068543.1"/>
    <property type="molecule type" value="Genomic_DNA"/>
</dbReference>
<evidence type="ECO:0000259" key="1">
    <source>
        <dbReference type="Pfam" id="PF00535"/>
    </source>
</evidence>
<dbReference type="PANTHER" id="PTHR22916:SF3">
    <property type="entry name" value="UDP-GLCNAC:BETAGAL BETA-1,3-N-ACETYLGLUCOSAMINYLTRANSFERASE-LIKE PROTEIN 1"/>
    <property type="match status" value="1"/>
</dbReference>
<keyword evidence="3" id="KW-1185">Reference proteome</keyword>
<dbReference type="SUPFAM" id="SSF53448">
    <property type="entry name" value="Nucleotide-diphospho-sugar transferases"/>
    <property type="match status" value="1"/>
</dbReference>
<evidence type="ECO:0000313" key="2">
    <source>
        <dbReference type="EMBL" id="CAG5068543.1"/>
    </source>
</evidence>
<dbReference type="RefSeq" id="WP_215232688.1">
    <property type="nucleotide sequence ID" value="NZ_CAJRAU010000002.1"/>
</dbReference>
<evidence type="ECO:0000313" key="3">
    <source>
        <dbReference type="Proteomes" id="UP000679725"/>
    </source>
</evidence>
<dbReference type="InterPro" id="IPR029044">
    <property type="entry name" value="Nucleotide-diphossugar_trans"/>
</dbReference>
<comment type="caution">
    <text evidence="2">The sequence shown here is derived from an EMBL/GenBank/DDBJ whole genome shotgun (WGS) entry which is preliminary data.</text>
</comment>
<proteinExistence type="predicted"/>
<dbReference type="CDD" id="cd00761">
    <property type="entry name" value="Glyco_tranf_GTA_type"/>
    <property type="match status" value="1"/>
</dbReference>
<reference evidence="2 3" key="1">
    <citation type="submission" date="2021-04" db="EMBL/GenBank/DDBJ databases">
        <authorList>
            <person name="Rodrigo-Torres L."/>
            <person name="Arahal R. D."/>
            <person name="Lucena T."/>
        </authorList>
    </citation>
    <scope>NUCLEOTIDE SEQUENCE [LARGE SCALE GENOMIC DNA]</scope>
    <source>
        <strain evidence="2 3">CECT 9623</strain>
    </source>
</reference>
<name>A0ABM8UMA1_9BACT</name>
<sequence>MPALSIIVPVYNKEQYVESSLNSILNQSFTDFEVIVVNDGSTDSSPARCDAFARRDPRITVVHQNNQGVSEARNAGVELATGRYIGFVDCDDELEKDMYEILLTNISDFKADISMCGVKKTTLNNQTSDSTAQELQLFNKKEALVALLNNDFPISVYDKIYRADLAKSVLFTGHIYEDMFYNFNVLQKASKVIRTSSEKYNYIVRENSESMARFSKKYMNILDFSTKMLAQSKNADREILESAVMFDFVTNISLLNLLILSDASEYASEYKLISDNLLKYRDYPKNATVRSKHKYALSIFLFQPVVYKYLLRLYCQFADSDVLRRTK</sequence>